<keyword evidence="2" id="KW-0472">Membrane</keyword>
<dbReference type="EMBL" id="JACMSC010000016">
    <property type="protein sequence ID" value="KAG6481496.1"/>
    <property type="molecule type" value="Genomic_DNA"/>
</dbReference>
<proteinExistence type="predicted"/>
<evidence type="ECO:0000313" key="4">
    <source>
        <dbReference type="Proteomes" id="UP000734854"/>
    </source>
</evidence>
<reference evidence="3 4" key="1">
    <citation type="submission" date="2020-08" db="EMBL/GenBank/DDBJ databases">
        <title>Plant Genome Project.</title>
        <authorList>
            <person name="Zhang R.-G."/>
        </authorList>
    </citation>
    <scope>NUCLEOTIDE SEQUENCE [LARGE SCALE GENOMIC DNA]</scope>
    <source>
        <tissue evidence="3">Rhizome</tissue>
    </source>
</reference>
<sequence>MDRQDDVPIDSPNGRISCKLIAVDAGLPKTKPVEGQLKLFKPPNSCKNVSILSADKIVFQKISNLKEANSTVMLEQASYCYLLSIPPMLRKYGFHLVLSGNCYYISNQSFIGVLNLAIKHMLEVLACSHLSLATQNVFLNEFSHVVQSMGMKFEWRGPLSQCSGDMRSGEIAYSFENAHSTRVKGLLVLKNRSKSETSDDSNLIASASSDGMIRVWDARMIAKDKPNHLAEADTKSRLTCLAGSFKKCEFIAMIWLFKDSFTNLKYSRVEIDEVRRDLIRYLANSNGLGAKWKDWVLCDYSRLLVLHIGYCRREQKASVWNSNSRKGRCDLQIPKRSDSAGRFFVSRCSSFTIIGGHVAVFFNYKGKAVSNNVLFGYSALFVFFVIAEIVSTLAFAFLIWTVVTEGLHRSRNVHYDLTTQCPTAKTGMFGGAAFLALDAAILWLVCLTLTLNVRADHFEDEEVKKGEYGQVYATELVSQGA</sequence>
<dbReference type="Proteomes" id="UP000734854">
    <property type="component" value="Unassembled WGS sequence"/>
</dbReference>
<dbReference type="AlphaFoldDB" id="A0A8J5F4E0"/>
<comment type="caution">
    <text evidence="3">The sequence shown here is derived from an EMBL/GenBank/DDBJ whole genome shotgun (WGS) entry which is preliminary data.</text>
</comment>
<protein>
    <submittedName>
        <fullName evidence="3">Uncharacterized protein</fullName>
    </submittedName>
</protein>
<dbReference type="InterPro" id="IPR036322">
    <property type="entry name" value="WD40_repeat_dom_sf"/>
</dbReference>
<feature type="transmembrane region" description="Helical" evidence="2">
    <location>
        <begin position="344"/>
        <end position="362"/>
    </location>
</feature>
<gene>
    <name evidence="3" type="ORF">ZIOFF_058100</name>
</gene>
<evidence type="ECO:0000256" key="2">
    <source>
        <dbReference type="SAM" id="Phobius"/>
    </source>
</evidence>
<keyword evidence="2" id="KW-0812">Transmembrane</keyword>
<feature type="transmembrane region" description="Helical" evidence="2">
    <location>
        <begin position="432"/>
        <end position="451"/>
    </location>
</feature>
<dbReference type="PANTHER" id="PTHR12975">
    <property type="entry name" value="TRANSPORT PROTEIN TRAPP"/>
    <property type="match status" value="1"/>
</dbReference>
<dbReference type="PANTHER" id="PTHR12975:SF6">
    <property type="entry name" value="TRAFFICKING PROTEIN PARTICLE COMPLEX SUBUNIT 8"/>
    <property type="match status" value="1"/>
</dbReference>
<keyword evidence="1" id="KW-0853">WD repeat</keyword>
<dbReference type="SMART" id="SM00320">
    <property type="entry name" value="WD40"/>
    <property type="match status" value="1"/>
</dbReference>
<keyword evidence="2" id="KW-1133">Transmembrane helix</keyword>
<feature type="transmembrane region" description="Helical" evidence="2">
    <location>
        <begin position="374"/>
        <end position="400"/>
    </location>
</feature>
<evidence type="ECO:0000256" key="1">
    <source>
        <dbReference type="PROSITE-ProRule" id="PRU00221"/>
    </source>
</evidence>
<accession>A0A8J5F4E0</accession>
<organism evidence="3 4">
    <name type="scientific">Zingiber officinale</name>
    <name type="common">Ginger</name>
    <name type="synonym">Amomum zingiber</name>
    <dbReference type="NCBI Taxonomy" id="94328"/>
    <lineage>
        <taxon>Eukaryota</taxon>
        <taxon>Viridiplantae</taxon>
        <taxon>Streptophyta</taxon>
        <taxon>Embryophyta</taxon>
        <taxon>Tracheophyta</taxon>
        <taxon>Spermatophyta</taxon>
        <taxon>Magnoliopsida</taxon>
        <taxon>Liliopsida</taxon>
        <taxon>Zingiberales</taxon>
        <taxon>Zingiberaceae</taxon>
        <taxon>Zingiber</taxon>
    </lineage>
</organism>
<dbReference type="GO" id="GO:1990072">
    <property type="term" value="C:TRAPPIII protein complex"/>
    <property type="evidence" value="ECO:0007669"/>
    <property type="project" value="TreeGrafter"/>
</dbReference>
<dbReference type="InterPro" id="IPR009606">
    <property type="entry name" value="DEAL/Modifying_wall_lignin1/2"/>
</dbReference>
<dbReference type="InterPro" id="IPR024420">
    <property type="entry name" value="TRAPP_III_complex_Trs85"/>
</dbReference>
<keyword evidence="4" id="KW-1185">Reference proteome</keyword>
<dbReference type="InterPro" id="IPR015943">
    <property type="entry name" value="WD40/YVTN_repeat-like_dom_sf"/>
</dbReference>
<dbReference type="Gene3D" id="2.130.10.10">
    <property type="entry name" value="YVTN repeat-like/Quinoprotein amine dehydrogenase"/>
    <property type="match status" value="1"/>
</dbReference>
<dbReference type="Pfam" id="PF06749">
    <property type="entry name" value="DUF1218"/>
    <property type="match status" value="1"/>
</dbReference>
<evidence type="ECO:0000313" key="3">
    <source>
        <dbReference type="EMBL" id="KAG6481496.1"/>
    </source>
</evidence>
<dbReference type="PROSITE" id="PS50082">
    <property type="entry name" value="WD_REPEATS_2"/>
    <property type="match status" value="1"/>
</dbReference>
<name>A0A8J5F4E0_ZINOF</name>
<dbReference type="SUPFAM" id="SSF50978">
    <property type="entry name" value="WD40 repeat-like"/>
    <property type="match status" value="1"/>
</dbReference>
<feature type="repeat" description="WD" evidence="1">
    <location>
        <begin position="198"/>
        <end position="217"/>
    </location>
</feature>
<dbReference type="InterPro" id="IPR001680">
    <property type="entry name" value="WD40_rpt"/>
</dbReference>